<feature type="transmembrane region" description="Helical" evidence="5">
    <location>
        <begin position="308"/>
        <end position="327"/>
    </location>
</feature>
<sequence>MYDASIDPHITTVDEQMRRARLKRAFFVLFAFGFIGFMGFLSLRNGPQITMIAWLVFFGVLFAIFYNPRYGVYFLLGGTLQSDMFLLYWYPFAKNFSSEESIFYVSGALIFNPIELCIVLTFASWLGRMWFVERKIEIKTGVLFWPALVFLIFISIGLISGILRGGNVNIALWEVRAMYTLPALLLLTTNLIETKAHLITLFWFAIVALFLKSVAGAVFTATELKFAIGSVDRIGEHAMSIQFSSIIVLTVATLLFKGHTPWRVVLPLMLPTIMIALLANNRRSSFIAMGIALVFVLLILYFDNRTLFAIITPPMVILALAYLAIFWNSSGPLSMPVSAVRSVLGEADERDASSNLYRELENTNTMFTIGIAPVMGVGFGRKFYIIAPMADISYFIFWEYITHNSIMWIWMKGGLGSFLSMLYMVCWALINGARAIRLMPNGELRTIAVSATMYILMHFTFAYVDISWDIVSMVYNGTMMGVINILPAIAAQPEPQEPPRWPWQAQQVR</sequence>
<feature type="transmembrane region" description="Helical" evidence="5">
    <location>
        <begin position="143"/>
        <end position="163"/>
    </location>
</feature>
<dbReference type="GO" id="GO:0016020">
    <property type="term" value="C:membrane"/>
    <property type="evidence" value="ECO:0007669"/>
    <property type="project" value="UniProtKB-SubCell"/>
</dbReference>
<keyword evidence="7" id="KW-0436">Ligase</keyword>
<dbReference type="InterPro" id="IPR007016">
    <property type="entry name" value="O-antigen_ligase-rel_domated"/>
</dbReference>
<gene>
    <name evidence="7" type="ORF">EI684_21780</name>
</gene>
<feature type="transmembrane region" description="Helical" evidence="5">
    <location>
        <begin position="49"/>
        <end position="66"/>
    </location>
</feature>
<feature type="transmembrane region" description="Helical" evidence="5">
    <location>
        <begin position="442"/>
        <end position="464"/>
    </location>
</feature>
<evidence type="ECO:0000256" key="1">
    <source>
        <dbReference type="ARBA" id="ARBA00004141"/>
    </source>
</evidence>
<feature type="domain" description="O-antigen ligase-related" evidence="6">
    <location>
        <begin position="273"/>
        <end position="415"/>
    </location>
</feature>
<feature type="transmembrane region" description="Helical" evidence="5">
    <location>
        <begin position="383"/>
        <end position="401"/>
    </location>
</feature>
<name>A0A426TR66_9CHLR</name>
<feature type="transmembrane region" description="Helical" evidence="5">
    <location>
        <begin position="73"/>
        <end position="90"/>
    </location>
</feature>
<feature type="transmembrane region" description="Helical" evidence="5">
    <location>
        <begin position="201"/>
        <end position="222"/>
    </location>
</feature>
<proteinExistence type="predicted"/>
<dbReference type="Pfam" id="PF04932">
    <property type="entry name" value="Wzy_C"/>
    <property type="match status" value="1"/>
</dbReference>
<protein>
    <submittedName>
        <fullName evidence="7">O-antigen ligase domain-containing protein</fullName>
    </submittedName>
</protein>
<feature type="transmembrane region" description="Helical" evidence="5">
    <location>
        <begin position="102"/>
        <end position="131"/>
    </location>
</feature>
<dbReference type="AlphaFoldDB" id="A0A426TR66"/>
<comment type="subcellular location">
    <subcellularLocation>
        <location evidence="1">Membrane</location>
        <topology evidence="1">Multi-pass membrane protein</topology>
    </subcellularLocation>
</comment>
<evidence type="ECO:0000256" key="5">
    <source>
        <dbReference type="SAM" id="Phobius"/>
    </source>
</evidence>
<dbReference type="GO" id="GO:0016874">
    <property type="term" value="F:ligase activity"/>
    <property type="evidence" value="ECO:0007669"/>
    <property type="project" value="UniProtKB-KW"/>
</dbReference>
<evidence type="ECO:0000256" key="2">
    <source>
        <dbReference type="ARBA" id="ARBA00022692"/>
    </source>
</evidence>
<evidence type="ECO:0000256" key="4">
    <source>
        <dbReference type="ARBA" id="ARBA00023136"/>
    </source>
</evidence>
<evidence type="ECO:0000313" key="8">
    <source>
        <dbReference type="Proteomes" id="UP000280307"/>
    </source>
</evidence>
<accession>A0A426TR66</accession>
<feature type="transmembrane region" description="Helical" evidence="5">
    <location>
        <begin position="262"/>
        <end position="279"/>
    </location>
</feature>
<keyword evidence="2 5" id="KW-0812">Transmembrane</keyword>
<reference evidence="7 8" key="1">
    <citation type="submission" date="2018-12" db="EMBL/GenBank/DDBJ databases">
        <title>Genome Sequence of Candidatus Viridilinea halotolerans isolated from saline sulfide-rich spring.</title>
        <authorList>
            <person name="Grouzdev D.S."/>
            <person name="Burganskaya E.I."/>
            <person name="Krutkina M.S."/>
            <person name="Sukhacheva M.V."/>
            <person name="Gorlenko V.M."/>
        </authorList>
    </citation>
    <scope>NUCLEOTIDE SEQUENCE [LARGE SCALE GENOMIC DNA]</scope>
    <source>
        <strain evidence="7">Chok-6</strain>
    </source>
</reference>
<feature type="transmembrane region" description="Helical" evidence="5">
    <location>
        <begin position="286"/>
        <end position="302"/>
    </location>
</feature>
<dbReference type="Proteomes" id="UP000280307">
    <property type="component" value="Unassembled WGS sequence"/>
</dbReference>
<evidence type="ECO:0000259" key="6">
    <source>
        <dbReference type="Pfam" id="PF04932"/>
    </source>
</evidence>
<feature type="transmembrane region" description="Helical" evidence="5">
    <location>
        <begin position="407"/>
        <end position="430"/>
    </location>
</feature>
<comment type="caution">
    <text evidence="7">The sequence shown here is derived from an EMBL/GenBank/DDBJ whole genome shotgun (WGS) entry which is preliminary data.</text>
</comment>
<feature type="transmembrane region" description="Helical" evidence="5">
    <location>
        <begin position="25"/>
        <end position="43"/>
    </location>
</feature>
<keyword evidence="4 5" id="KW-0472">Membrane</keyword>
<evidence type="ECO:0000256" key="3">
    <source>
        <dbReference type="ARBA" id="ARBA00022989"/>
    </source>
</evidence>
<feature type="transmembrane region" description="Helical" evidence="5">
    <location>
        <begin position="234"/>
        <end position="256"/>
    </location>
</feature>
<keyword evidence="3 5" id="KW-1133">Transmembrane helix</keyword>
<organism evidence="7 8">
    <name type="scientific">Candidatus Viridilinea halotolerans</name>
    <dbReference type="NCBI Taxonomy" id="2491704"/>
    <lineage>
        <taxon>Bacteria</taxon>
        <taxon>Bacillati</taxon>
        <taxon>Chloroflexota</taxon>
        <taxon>Chloroflexia</taxon>
        <taxon>Chloroflexales</taxon>
        <taxon>Chloroflexineae</taxon>
        <taxon>Oscillochloridaceae</taxon>
        <taxon>Candidatus Viridilinea</taxon>
    </lineage>
</organism>
<evidence type="ECO:0000313" key="7">
    <source>
        <dbReference type="EMBL" id="RRR65906.1"/>
    </source>
</evidence>
<dbReference type="EMBL" id="RSAS01000900">
    <property type="protein sequence ID" value="RRR65906.1"/>
    <property type="molecule type" value="Genomic_DNA"/>
</dbReference>